<evidence type="ECO:0000256" key="1">
    <source>
        <dbReference type="SAM" id="Phobius"/>
    </source>
</evidence>
<accession>A0A0E2HJ55</accession>
<keyword evidence="1" id="KW-1133">Transmembrane helix</keyword>
<evidence type="ECO:0000313" key="2">
    <source>
        <dbReference type="EMBL" id="ENZ10303.1"/>
    </source>
</evidence>
<feature type="transmembrane region" description="Helical" evidence="1">
    <location>
        <begin position="12"/>
        <end position="29"/>
    </location>
</feature>
<sequence length="71" mass="7706">MEDISGGICRNLPFAITGLCFVLLFFLSGNTGGAKGIGKCICEEFEEQRAKVCVIDLLDNPSPGWIDVGYY</sequence>
<proteinExistence type="predicted"/>
<name>A0A0E2HJ55_9FIRM</name>
<dbReference type="AlphaFoldDB" id="A0A0E2HJ55"/>
<keyword evidence="1" id="KW-0472">Membrane</keyword>
<dbReference type="PATRIC" id="fig|999408.3.peg.4601"/>
<reference evidence="2 3" key="1">
    <citation type="submission" date="2013-01" db="EMBL/GenBank/DDBJ databases">
        <title>The Genome Sequence of Clostridium clostridioforme 90A8.</title>
        <authorList>
            <consortium name="The Broad Institute Genome Sequencing Platform"/>
            <person name="Earl A."/>
            <person name="Ward D."/>
            <person name="Feldgarden M."/>
            <person name="Gevers D."/>
            <person name="Courvalin P."/>
            <person name="Lambert T."/>
            <person name="Walker B."/>
            <person name="Young S.K."/>
            <person name="Zeng Q."/>
            <person name="Gargeya S."/>
            <person name="Fitzgerald M."/>
            <person name="Haas B."/>
            <person name="Abouelleil A."/>
            <person name="Alvarado L."/>
            <person name="Arachchi H.M."/>
            <person name="Berlin A.M."/>
            <person name="Chapman S.B."/>
            <person name="Dewar J."/>
            <person name="Goldberg J."/>
            <person name="Griggs A."/>
            <person name="Gujja S."/>
            <person name="Hansen M."/>
            <person name="Howarth C."/>
            <person name="Imamovic A."/>
            <person name="Larimer J."/>
            <person name="McCowan C."/>
            <person name="Murphy C."/>
            <person name="Neiman D."/>
            <person name="Pearson M."/>
            <person name="Priest M."/>
            <person name="Roberts A."/>
            <person name="Saif S."/>
            <person name="Shea T."/>
            <person name="Sisk P."/>
            <person name="Sykes S."/>
            <person name="Wortman J."/>
            <person name="Nusbaum C."/>
            <person name="Birren B."/>
        </authorList>
    </citation>
    <scope>NUCLEOTIDE SEQUENCE [LARGE SCALE GENOMIC DNA]</scope>
    <source>
        <strain evidence="2 3">90A8</strain>
    </source>
</reference>
<evidence type="ECO:0000313" key="3">
    <source>
        <dbReference type="Proteomes" id="UP000013085"/>
    </source>
</evidence>
<dbReference type="GeneID" id="57964211"/>
<dbReference type="RefSeq" id="WP_002584657.1">
    <property type="nucleotide sequence ID" value="NZ_KB850983.1"/>
</dbReference>
<protein>
    <submittedName>
        <fullName evidence="2">Uncharacterized protein</fullName>
    </submittedName>
</protein>
<dbReference type="Proteomes" id="UP000013085">
    <property type="component" value="Unassembled WGS sequence"/>
</dbReference>
<organism evidence="2 3">
    <name type="scientific">[Clostridium] clostridioforme 90A8</name>
    <dbReference type="NCBI Taxonomy" id="999408"/>
    <lineage>
        <taxon>Bacteria</taxon>
        <taxon>Bacillati</taxon>
        <taxon>Bacillota</taxon>
        <taxon>Clostridia</taxon>
        <taxon>Lachnospirales</taxon>
        <taxon>Lachnospiraceae</taxon>
        <taxon>Enterocloster</taxon>
    </lineage>
</organism>
<dbReference type="EMBL" id="AGYR01000047">
    <property type="protein sequence ID" value="ENZ10303.1"/>
    <property type="molecule type" value="Genomic_DNA"/>
</dbReference>
<gene>
    <name evidence="2" type="ORF">HMPREF1090_04284</name>
</gene>
<keyword evidence="1" id="KW-0812">Transmembrane</keyword>
<dbReference type="HOGENOM" id="CLU_2732878_0_0_9"/>
<comment type="caution">
    <text evidence="2">The sequence shown here is derived from an EMBL/GenBank/DDBJ whole genome shotgun (WGS) entry which is preliminary data.</text>
</comment>